<evidence type="ECO:0000313" key="2">
    <source>
        <dbReference type="Proteomes" id="UP000663862"/>
    </source>
</evidence>
<comment type="caution">
    <text evidence="1">The sequence shown here is derived from an EMBL/GenBank/DDBJ whole genome shotgun (WGS) entry which is preliminary data.</text>
</comment>
<gene>
    <name evidence="1" type="ORF">TSG867_LOCUS21811</name>
</gene>
<protein>
    <submittedName>
        <fullName evidence="1">Uncharacterized protein</fullName>
    </submittedName>
</protein>
<name>A0A820W712_9BILA</name>
<evidence type="ECO:0000313" key="1">
    <source>
        <dbReference type="EMBL" id="CAF4510331.1"/>
    </source>
</evidence>
<organism evidence="1 2">
    <name type="scientific">Rotaria socialis</name>
    <dbReference type="NCBI Taxonomy" id="392032"/>
    <lineage>
        <taxon>Eukaryota</taxon>
        <taxon>Metazoa</taxon>
        <taxon>Spiralia</taxon>
        <taxon>Gnathifera</taxon>
        <taxon>Rotifera</taxon>
        <taxon>Eurotatoria</taxon>
        <taxon>Bdelloidea</taxon>
        <taxon>Philodinida</taxon>
        <taxon>Philodinidae</taxon>
        <taxon>Rotaria</taxon>
    </lineage>
</organism>
<dbReference type="EMBL" id="CAJOBQ010001718">
    <property type="protein sequence ID" value="CAF4510331.1"/>
    <property type="molecule type" value="Genomic_DNA"/>
</dbReference>
<feature type="non-terminal residue" evidence="1">
    <location>
        <position position="1"/>
    </location>
</feature>
<proteinExistence type="predicted"/>
<reference evidence="1" key="1">
    <citation type="submission" date="2021-02" db="EMBL/GenBank/DDBJ databases">
        <authorList>
            <person name="Nowell W R."/>
        </authorList>
    </citation>
    <scope>NUCLEOTIDE SEQUENCE</scope>
</reference>
<dbReference type="AlphaFoldDB" id="A0A820W712"/>
<dbReference type="Proteomes" id="UP000663862">
    <property type="component" value="Unassembled WGS sequence"/>
</dbReference>
<accession>A0A820W712</accession>
<sequence>MLDMTFCHNLSSIFFSTVQLIIVANRPFIKVGFENWNEQQYFAFHLKDDDSVEFNRLQVIFPGIVGLKYRDSRTNYWNIFFAGGGYIKPQPGEHWIPDILYVPAYPT</sequence>